<reference evidence="2 3" key="1">
    <citation type="submission" date="2024-07" db="EMBL/GenBank/DDBJ databases">
        <authorList>
            <person name="Pitt A."/>
            <person name="Hahn M.W."/>
        </authorList>
    </citation>
    <scope>NUCLEOTIDE SEQUENCE [LARGE SCALE GENOMIC DNA]</scope>
    <source>
        <strain evidence="2 3">2-BAHN-186B</strain>
    </source>
</reference>
<evidence type="ECO:0000313" key="3">
    <source>
        <dbReference type="Proteomes" id="UP001623553"/>
    </source>
</evidence>
<name>A0ABW8U597_9BACT</name>
<dbReference type="RefSeq" id="WP_406800486.1">
    <property type="nucleotide sequence ID" value="NZ_JBEWZF010000002.1"/>
</dbReference>
<comment type="caution">
    <text evidence="2">The sequence shown here is derived from an EMBL/GenBank/DDBJ whole genome shotgun (WGS) entry which is preliminary data.</text>
</comment>
<protein>
    <submittedName>
        <fullName evidence="2">DUF1835 domain-containing protein</fullName>
    </submittedName>
</protein>
<evidence type="ECO:0000259" key="1">
    <source>
        <dbReference type="Pfam" id="PF08874"/>
    </source>
</evidence>
<evidence type="ECO:0000313" key="2">
    <source>
        <dbReference type="EMBL" id="MFL0298693.1"/>
    </source>
</evidence>
<dbReference type="Proteomes" id="UP001623553">
    <property type="component" value="Unassembled WGS sequence"/>
</dbReference>
<accession>A0ABW8U597</accession>
<proteinExistence type="predicted"/>
<dbReference type="Pfam" id="PF08874">
    <property type="entry name" value="DUF1835"/>
    <property type="match status" value="1"/>
</dbReference>
<sequence length="205" mass="24284">MKVHILNGDCLQYVLQAENALVVREMLVEGPLKADSEESFFHLRADYLEKTYGIPASEYQQKTVSEFKKMHHIPKHSAVYLWFDFDLYCFVHLLFIIELLQADKTLQLYVVRPLRKRKFRIWRGFDLHTKDDLMQAFSQKTPLSRKDIQAFRHVWKRLGKKGSGLDHRLVPFLQKHLQDYPQLEKATKIEARWGLTEGQITRILS</sequence>
<keyword evidence="3" id="KW-1185">Reference proteome</keyword>
<organism evidence="2 3">
    <name type="scientific">Aquirufa novilacunae</name>
    <dbReference type="NCBI Taxonomy" id="3139305"/>
    <lineage>
        <taxon>Bacteria</taxon>
        <taxon>Pseudomonadati</taxon>
        <taxon>Bacteroidota</taxon>
        <taxon>Cytophagia</taxon>
        <taxon>Cytophagales</taxon>
        <taxon>Flectobacillaceae</taxon>
        <taxon>Aquirufa</taxon>
    </lineage>
</organism>
<dbReference type="EMBL" id="JBEWZF010000002">
    <property type="protein sequence ID" value="MFL0298693.1"/>
    <property type="molecule type" value="Genomic_DNA"/>
</dbReference>
<dbReference type="InterPro" id="IPR014973">
    <property type="entry name" value="DUF1835"/>
</dbReference>
<feature type="domain" description="DUF1835" evidence="1">
    <location>
        <begin position="9"/>
        <end position="111"/>
    </location>
</feature>
<gene>
    <name evidence="2" type="ORF">AAE961_07410</name>
</gene>